<name>A0A9X7G1Y0_BACTU</name>
<dbReference type="AlphaFoldDB" id="A0A9X7G1Y0"/>
<evidence type="ECO:0000256" key="1">
    <source>
        <dbReference type="SAM" id="Phobius"/>
    </source>
</evidence>
<accession>A0A9X7G1Y0</accession>
<reference evidence="2 3" key="1">
    <citation type="submission" date="2017-09" db="EMBL/GenBank/DDBJ databases">
        <title>Large-scale bioinformatics analysis of Bacillus genomes uncovers conserved roles of natural products in bacterial physiology.</title>
        <authorList>
            <consortium name="Agbiome Team Llc"/>
            <person name="Bleich R.M."/>
            <person name="Grubbs K.J."/>
            <person name="Santa Maria K.C."/>
            <person name="Allen S.E."/>
            <person name="Farag S."/>
            <person name="Shank E.A."/>
            <person name="Bowers A."/>
        </authorList>
    </citation>
    <scope>NUCLEOTIDE SEQUENCE [LARGE SCALE GENOMIC DNA]</scope>
    <source>
        <strain evidence="2 3">AFS064137</strain>
    </source>
</reference>
<keyword evidence="1" id="KW-1133">Transmembrane helix</keyword>
<gene>
    <name evidence="2" type="ORF">COK81_14770</name>
</gene>
<keyword evidence="1" id="KW-0472">Membrane</keyword>
<protein>
    <submittedName>
        <fullName evidence="2">Uncharacterized protein</fullName>
    </submittedName>
</protein>
<organism evidence="2 3">
    <name type="scientific">Bacillus thuringiensis</name>
    <dbReference type="NCBI Taxonomy" id="1428"/>
    <lineage>
        <taxon>Bacteria</taxon>
        <taxon>Bacillati</taxon>
        <taxon>Bacillota</taxon>
        <taxon>Bacilli</taxon>
        <taxon>Bacillales</taxon>
        <taxon>Bacillaceae</taxon>
        <taxon>Bacillus</taxon>
        <taxon>Bacillus cereus group</taxon>
    </lineage>
</organism>
<comment type="caution">
    <text evidence="2">The sequence shown here is derived from an EMBL/GenBank/DDBJ whole genome shotgun (WGS) entry which is preliminary data.</text>
</comment>
<sequence length="78" mass="8824">MFNTLKIKNDEVIITQNSPVEKDSTGIKQVITTHYPAVCEWFGIDGRVESQIYFFGVFIVPIILFVTVYVIGGICYGF</sequence>
<dbReference type="RefSeq" id="WP_098679024.1">
    <property type="nucleotide sequence ID" value="NZ_NVCU01000111.1"/>
</dbReference>
<proteinExistence type="predicted"/>
<keyword evidence="1" id="KW-0812">Transmembrane</keyword>
<evidence type="ECO:0000313" key="2">
    <source>
        <dbReference type="EMBL" id="PFT92065.1"/>
    </source>
</evidence>
<dbReference type="EMBL" id="NVCU01000111">
    <property type="protein sequence ID" value="PFT92065.1"/>
    <property type="molecule type" value="Genomic_DNA"/>
</dbReference>
<dbReference type="Proteomes" id="UP000225910">
    <property type="component" value="Unassembled WGS sequence"/>
</dbReference>
<evidence type="ECO:0000313" key="3">
    <source>
        <dbReference type="Proteomes" id="UP000225910"/>
    </source>
</evidence>
<feature type="transmembrane region" description="Helical" evidence="1">
    <location>
        <begin position="52"/>
        <end position="76"/>
    </location>
</feature>